<evidence type="ECO:0000313" key="1">
    <source>
        <dbReference type="EMBL" id="JAG03292.1"/>
    </source>
</evidence>
<reference evidence="1" key="2">
    <citation type="submission" date="2014-07" db="EMBL/GenBank/DDBJ databases">
        <authorList>
            <person name="Hull J."/>
        </authorList>
    </citation>
    <scope>NUCLEOTIDE SEQUENCE</scope>
</reference>
<gene>
    <name evidence="1" type="primary">C2cd3_0</name>
    <name evidence="1" type="ORF">CM83_17286</name>
</gene>
<proteinExistence type="predicted"/>
<protein>
    <submittedName>
        <fullName evidence="1">C2 domain-containing protein 3</fullName>
    </submittedName>
</protein>
<dbReference type="EMBL" id="GBHO01040312">
    <property type="protein sequence ID" value="JAG03292.1"/>
    <property type="molecule type" value="Transcribed_RNA"/>
</dbReference>
<dbReference type="AlphaFoldDB" id="A0A0A9W4B6"/>
<name>A0A0A9W4B6_LYGHE</name>
<organism evidence="1">
    <name type="scientific">Lygus hesperus</name>
    <name type="common">Western plant bug</name>
    <dbReference type="NCBI Taxonomy" id="30085"/>
    <lineage>
        <taxon>Eukaryota</taxon>
        <taxon>Metazoa</taxon>
        <taxon>Ecdysozoa</taxon>
        <taxon>Arthropoda</taxon>
        <taxon>Hexapoda</taxon>
        <taxon>Insecta</taxon>
        <taxon>Pterygota</taxon>
        <taxon>Neoptera</taxon>
        <taxon>Paraneoptera</taxon>
        <taxon>Hemiptera</taxon>
        <taxon>Heteroptera</taxon>
        <taxon>Panheteroptera</taxon>
        <taxon>Cimicomorpha</taxon>
        <taxon>Miridae</taxon>
        <taxon>Mirini</taxon>
        <taxon>Lygus</taxon>
    </lineage>
</organism>
<sequence length="190" mass="21059">MVGLNGCPGLSSHAMAGVNTLLTLRTQAPRPSLSLGVSQSHPPPIKPVAKHHPLKAVVGVLKRQSNFLTGLEVSYIKFCTHRGIGVWGDIEPRTNVLDRHTLSLVDGRYMGLVKLYRDIHCPDINFVMSYLAKPGTVTDNLVVGKPKCRTVNLIAKLVIVFTRKHFDPDHAKTNAVKHVKLTKWWWVVSC</sequence>
<accession>A0A0A9W4B6</accession>
<reference evidence="1" key="1">
    <citation type="journal article" date="2014" name="PLoS ONE">
        <title>Transcriptome-Based Identification of ABC Transporters in the Western Tarnished Plant Bug Lygus hesperus.</title>
        <authorList>
            <person name="Hull J.J."/>
            <person name="Chaney K."/>
            <person name="Geib S.M."/>
            <person name="Fabrick J.A."/>
            <person name="Brent C.S."/>
            <person name="Walsh D."/>
            <person name="Lavine L.C."/>
        </authorList>
    </citation>
    <scope>NUCLEOTIDE SEQUENCE</scope>
</reference>